<evidence type="ECO:0000256" key="1">
    <source>
        <dbReference type="SAM" id="MobiDB-lite"/>
    </source>
</evidence>
<dbReference type="InterPro" id="IPR007730">
    <property type="entry name" value="SPOR-like_dom"/>
</dbReference>
<evidence type="ECO:0000313" key="7">
    <source>
        <dbReference type="Proteomes" id="UP000307217"/>
    </source>
</evidence>
<feature type="compositionally biased region" description="Polar residues" evidence="1">
    <location>
        <begin position="10"/>
        <end position="22"/>
    </location>
</feature>
<feature type="transmembrane region" description="Helical" evidence="2">
    <location>
        <begin position="30"/>
        <end position="50"/>
    </location>
</feature>
<protein>
    <submittedName>
        <fullName evidence="4">SPOR domain-containing protein</fullName>
    </submittedName>
</protein>
<feature type="region of interest" description="Disordered" evidence="1">
    <location>
        <begin position="1"/>
        <end position="22"/>
    </location>
</feature>
<dbReference type="Gene3D" id="3.30.70.1070">
    <property type="entry name" value="Sporulation related repeat"/>
    <property type="match status" value="1"/>
</dbReference>
<proteinExistence type="predicted"/>
<gene>
    <name evidence="4" type="ORF">CWC19_10685</name>
    <name evidence="5" type="ORF">CWC20_19470</name>
</gene>
<keyword evidence="2" id="KW-0812">Transmembrane</keyword>
<dbReference type="EMBL" id="PNBX01000043">
    <property type="protein sequence ID" value="TMO68178.1"/>
    <property type="molecule type" value="Genomic_DNA"/>
</dbReference>
<feature type="domain" description="SPOR" evidence="3">
    <location>
        <begin position="100"/>
        <end position="180"/>
    </location>
</feature>
<evidence type="ECO:0000259" key="3">
    <source>
        <dbReference type="PROSITE" id="PS51724"/>
    </source>
</evidence>
<reference evidence="6 7" key="1">
    <citation type="submission" date="2018-01" db="EMBL/GenBank/DDBJ databases">
        <authorList>
            <person name="Paulsen S."/>
            <person name="Gram L.K."/>
        </authorList>
    </citation>
    <scope>NUCLEOTIDE SEQUENCE [LARGE SCALE GENOMIC DNA]</scope>
    <source>
        <strain evidence="4 7">S3790</strain>
        <strain evidence="5 6">S3895</strain>
    </source>
</reference>
<dbReference type="EMBL" id="PNBW01000125">
    <property type="protein sequence ID" value="TMO70661.1"/>
    <property type="molecule type" value="Genomic_DNA"/>
</dbReference>
<sequence length="180" mass="20630">MAQHDYINRKPNSNKGKNNKQVSQRKPFPVFLAFAALVLISGFIYGLWYIKTNADPVHVKQVQKQPPITQPVETALEKPRPPEFLEEIKSHEIKVDVKEIKRKGPYQMQCASLRKYSEAEALKAKIAFAGLVAEIRRTEGSNGVWYRVRLGPYDSKRKAESDKNKLKRIHIVGCAIWGWT</sequence>
<reference evidence="7" key="2">
    <citation type="submission" date="2019-06" db="EMBL/GenBank/DDBJ databases">
        <title>Co-occurence of chitin degradation, pigmentation and bioactivity in marine Pseudoalteromonas.</title>
        <authorList>
            <person name="Sonnenschein E.C."/>
            <person name="Bech P.K."/>
        </authorList>
    </citation>
    <scope>NUCLEOTIDE SEQUENCE [LARGE SCALE GENOMIC DNA]</scope>
    <source>
        <strain evidence="7">S3790</strain>
    </source>
</reference>
<dbReference type="Proteomes" id="UP000307164">
    <property type="component" value="Unassembled WGS sequence"/>
</dbReference>
<dbReference type="SUPFAM" id="SSF110997">
    <property type="entry name" value="Sporulation related repeat"/>
    <property type="match status" value="1"/>
</dbReference>
<keyword evidence="6" id="KW-1185">Reference proteome</keyword>
<name>A0A5S3V9T6_9GAMM</name>
<dbReference type="PANTHER" id="PTHR38687">
    <property type="entry name" value="CELL DIVISION PROTEIN DEDD-RELATED"/>
    <property type="match status" value="1"/>
</dbReference>
<evidence type="ECO:0000313" key="6">
    <source>
        <dbReference type="Proteomes" id="UP000307164"/>
    </source>
</evidence>
<keyword evidence="2" id="KW-1133">Transmembrane helix</keyword>
<dbReference type="Proteomes" id="UP000307217">
    <property type="component" value="Unassembled WGS sequence"/>
</dbReference>
<dbReference type="Pfam" id="PF05036">
    <property type="entry name" value="SPOR"/>
    <property type="match status" value="1"/>
</dbReference>
<evidence type="ECO:0000313" key="5">
    <source>
        <dbReference type="EMBL" id="TMO70661.1"/>
    </source>
</evidence>
<dbReference type="RefSeq" id="WP_138591871.1">
    <property type="nucleotide sequence ID" value="NZ_PNBW01000125.1"/>
</dbReference>
<dbReference type="GO" id="GO:0042834">
    <property type="term" value="F:peptidoglycan binding"/>
    <property type="evidence" value="ECO:0007669"/>
    <property type="project" value="InterPro"/>
</dbReference>
<dbReference type="PROSITE" id="PS51724">
    <property type="entry name" value="SPOR"/>
    <property type="match status" value="1"/>
</dbReference>
<dbReference type="OrthoDB" id="8558195at2"/>
<reference evidence="4" key="3">
    <citation type="submission" date="2019-09" db="EMBL/GenBank/DDBJ databases">
        <title>Co-occurence of chitin degradation, pigmentation and bioactivity in marine Pseudoalteromonas.</title>
        <authorList>
            <person name="Sonnenschein E.C."/>
            <person name="Bech P.K."/>
        </authorList>
    </citation>
    <scope>NUCLEOTIDE SEQUENCE</scope>
    <source>
        <strain evidence="4">S3790</strain>
        <strain evidence="5 6">S3895</strain>
    </source>
</reference>
<keyword evidence="2" id="KW-0472">Membrane</keyword>
<dbReference type="AlphaFoldDB" id="A0A5S3V9T6"/>
<dbReference type="InterPro" id="IPR036680">
    <property type="entry name" value="SPOR-like_sf"/>
</dbReference>
<accession>A0A5S3V9T6</accession>
<organism evidence="4 7">
    <name type="scientific">Pseudoalteromonas aurantia</name>
    <dbReference type="NCBI Taxonomy" id="43654"/>
    <lineage>
        <taxon>Bacteria</taxon>
        <taxon>Pseudomonadati</taxon>
        <taxon>Pseudomonadota</taxon>
        <taxon>Gammaproteobacteria</taxon>
        <taxon>Alteromonadales</taxon>
        <taxon>Pseudoalteromonadaceae</taxon>
        <taxon>Pseudoalteromonas</taxon>
    </lineage>
</organism>
<comment type="caution">
    <text evidence="4">The sequence shown here is derived from an EMBL/GenBank/DDBJ whole genome shotgun (WGS) entry which is preliminary data.</text>
</comment>
<evidence type="ECO:0000313" key="4">
    <source>
        <dbReference type="EMBL" id="TMO68178.1"/>
    </source>
</evidence>
<evidence type="ECO:0000256" key="2">
    <source>
        <dbReference type="SAM" id="Phobius"/>
    </source>
</evidence>
<dbReference type="InterPro" id="IPR052521">
    <property type="entry name" value="Cell_div_SPOR-domain"/>
</dbReference>
<dbReference type="PANTHER" id="PTHR38687:SF2">
    <property type="entry name" value="CELL DIVISION PROTEIN FTSN"/>
    <property type="match status" value="1"/>
</dbReference>